<accession>A0A251X831</accession>
<evidence type="ECO:0000256" key="5">
    <source>
        <dbReference type="ARBA" id="ARBA00022989"/>
    </source>
</evidence>
<feature type="transmembrane region" description="Helical" evidence="7">
    <location>
        <begin position="358"/>
        <end position="375"/>
    </location>
</feature>
<proteinExistence type="inferred from homology"/>
<gene>
    <name evidence="8" type="ORF">TPSD3_07720</name>
</gene>
<keyword evidence="4 7" id="KW-0812">Transmembrane</keyword>
<dbReference type="PANTHER" id="PTHR33567:SF3">
    <property type="entry name" value="CHROMATE ION TRANSPORTER (EUROFUNG)"/>
    <property type="match status" value="1"/>
</dbReference>
<feature type="transmembrane region" description="Helical" evidence="7">
    <location>
        <begin position="143"/>
        <end position="172"/>
    </location>
</feature>
<evidence type="ECO:0000256" key="6">
    <source>
        <dbReference type="ARBA" id="ARBA00023136"/>
    </source>
</evidence>
<evidence type="ECO:0000256" key="3">
    <source>
        <dbReference type="ARBA" id="ARBA00022475"/>
    </source>
</evidence>
<feature type="transmembrane region" description="Helical" evidence="7">
    <location>
        <begin position="325"/>
        <end position="346"/>
    </location>
</feature>
<dbReference type="GO" id="GO:0005886">
    <property type="term" value="C:plasma membrane"/>
    <property type="evidence" value="ECO:0007669"/>
    <property type="project" value="UniProtKB-SubCell"/>
</dbReference>
<dbReference type="EMBL" id="MSLT01000012">
    <property type="protein sequence ID" value="OUD14209.1"/>
    <property type="molecule type" value="Genomic_DNA"/>
</dbReference>
<dbReference type="InterPro" id="IPR003370">
    <property type="entry name" value="Chromate_transpt"/>
</dbReference>
<dbReference type="Proteomes" id="UP000194798">
    <property type="component" value="Unassembled WGS sequence"/>
</dbReference>
<comment type="similarity">
    <text evidence="2">Belongs to the chromate ion transporter (CHR) (TC 2.A.51) family.</text>
</comment>
<keyword evidence="9" id="KW-1185">Reference proteome</keyword>
<feature type="transmembrane region" description="Helical" evidence="7">
    <location>
        <begin position="291"/>
        <end position="313"/>
    </location>
</feature>
<comment type="subcellular location">
    <subcellularLocation>
        <location evidence="1">Cell membrane</location>
        <topology evidence="1">Multi-pass membrane protein</topology>
    </subcellularLocation>
</comment>
<feature type="transmembrane region" description="Helical" evidence="7">
    <location>
        <begin position="192"/>
        <end position="214"/>
    </location>
</feature>
<feature type="transmembrane region" description="Helical" evidence="7">
    <location>
        <begin position="77"/>
        <end position="99"/>
    </location>
</feature>
<keyword evidence="6 7" id="KW-0472">Membrane</keyword>
<dbReference type="AlphaFoldDB" id="A0A251X831"/>
<evidence type="ECO:0000256" key="7">
    <source>
        <dbReference type="SAM" id="Phobius"/>
    </source>
</evidence>
<evidence type="ECO:0000313" key="8">
    <source>
        <dbReference type="EMBL" id="OUD14209.1"/>
    </source>
</evidence>
<evidence type="ECO:0000256" key="2">
    <source>
        <dbReference type="ARBA" id="ARBA00005262"/>
    </source>
</evidence>
<feature type="transmembrane region" description="Helical" evidence="7">
    <location>
        <begin position="48"/>
        <end position="70"/>
    </location>
</feature>
<reference evidence="8 9" key="1">
    <citation type="submission" date="2016-12" db="EMBL/GenBank/DDBJ databases">
        <title>Thioflexothrix psekupsii D3 genome sequencing and assembly.</title>
        <authorList>
            <person name="Fomenkov A."/>
            <person name="Vincze T."/>
            <person name="Grabovich M."/>
            <person name="Anton B.P."/>
            <person name="Dubinina G."/>
            <person name="Orlova M."/>
            <person name="Belousova E."/>
            <person name="Roberts R.J."/>
        </authorList>
    </citation>
    <scope>NUCLEOTIDE SEQUENCE [LARGE SCALE GENOMIC DNA]</scope>
    <source>
        <strain evidence="8">D3</strain>
    </source>
</reference>
<protein>
    <submittedName>
        <fullName evidence="8">Chromate transporter</fullName>
    </submittedName>
</protein>
<organism evidence="8 9">
    <name type="scientific">Thioflexithrix psekupsensis</name>
    <dbReference type="NCBI Taxonomy" id="1570016"/>
    <lineage>
        <taxon>Bacteria</taxon>
        <taxon>Pseudomonadati</taxon>
        <taxon>Pseudomonadota</taxon>
        <taxon>Gammaproteobacteria</taxon>
        <taxon>Thiotrichales</taxon>
        <taxon>Thioflexithrix</taxon>
    </lineage>
</organism>
<evidence type="ECO:0000256" key="4">
    <source>
        <dbReference type="ARBA" id="ARBA00022692"/>
    </source>
</evidence>
<feature type="transmembrane region" description="Helical" evidence="7">
    <location>
        <begin position="111"/>
        <end position="131"/>
    </location>
</feature>
<feature type="transmembrane region" description="Helical" evidence="7">
    <location>
        <begin position="226"/>
        <end position="246"/>
    </location>
</feature>
<dbReference type="PANTHER" id="PTHR33567">
    <property type="entry name" value="CHROMATE ION TRANSPORTER (EUROFUNG)"/>
    <property type="match status" value="1"/>
</dbReference>
<keyword evidence="3" id="KW-1003">Cell membrane</keyword>
<name>A0A251X831_9GAMM</name>
<dbReference type="PIRSF" id="PIRSF004810">
    <property type="entry name" value="ChrA"/>
    <property type="match status" value="1"/>
</dbReference>
<sequence>MENSWKIFLIFLRLGATAFGGPIAHLAYFREEFVVKRRWLSERDYADVLALCQFLPGPASSQMGFSLGLIRGGMSGAVAAWVGFTLPAALIMFSFAYGLLSLEALGVSGGWLQGLKVVAVAVVAQAIWGMANTLCPDRQRITLAFAAASLMLWWPLWWIQWVIIALGGLIGWKYLPAQAASPTPFTLSIPRWLALGSGIVFLLLLFSLPLLASHTPVNSVWGIFDSFYRAGALVFGGGHVVLPLLQSEFVATGQVDSVIFLAGYGAAQAIPGPLFSLSAYLGVWLFESSPVIGALVALVAIFLPGFLLILAALPFWEGLRSRADAAATLAGINAAVVGLLIAAFYNPVWTSAILSPRHFVLALLAFLLLTVWRVSPWWVVLGMAGVGQGVF</sequence>
<feature type="transmembrane region" description="Helical" evidence="7">
    <location>
        <begin position="258"/>
        <end position="284"/>
    </location>
</feature>
<dbReference type="Pfam" id="PF02417">
    <property type="entry name" value="Chromate_transp"/>
    <property type="match status" value="2"/>
</dbReference>
<evidence type="ECO:0000256" key="1">
    <source>
        <dbReference type="ARBA" id="ARBA00004651"/>
    </source>
</evidence>
<evidence type="ECO:0000313" key="9">
    <source>
        <dbReference type="Proteomes" id="UP000194798"/>
    </source>
</evidence>
<feature type="transmembrane region" description="Helical" evidence="7">
    <location>
        <begin position="7"/>
        <end position="28"/>
    </location>
</feature>
<dbReference type="InterPro" id="IPR014047">
    <property type="entry name" value="Chr_Tranpt_l_chain"/>
</dbReference>
<keyword evidence="5 7" id="KW-1133">Transmembrane helix</keyword>
<dbReference type="NCBIfam" id="TIGR00937">
    <property type="entry name" value="2A51"/>
    <property type="match status" value="1"/>
</dbReference>
<dbReference type="GO" id="GO:0015109">
    <property type="term" value="F:chromate transmembrane transporter activity"/>
    <property type="evidence" value="ECO:0007669"/>
    <property type="project" value="InterPro"/>
</dbReference>
<comment type="caution">
    <text evidence="8">The sequence shown here is derived from an EMBL/GenBank/DDBJ whole genome shotgun (WGS) entry which is preliminary data.</text>
</comment>
<dbReference type="OrthoDB" id="8969999at2"/>